<evidence type="ECO:0000313" key="2">
    <source>
        <dbReference type="Proteomes" id="UP000003805"/>
    </source>
</evidence>
<protein>
    <submittedName>
        <fullName evidence="1">Uncharacterized protein</fullName>
    </submittedName>
</protein>
<name>D7NFU5_9BACT</name>
<proteinExistence type="predicted"/>
<dbReference type="eggNOG" id="COG1475">
    <property type="taxonomic scope" value="Bacteria"/>
</dbReference>
<accession>D7NFU5</accession>
<dbReference type="EMBL" id="GL349574">
    <property type="protein sequence ID" value="EFI47581.1"/>
    <property type="molecule type" value="Genomic_DNA"/>
</dbReference>
<dbReference type="AlphaFoldDB" id="D7NFU5"/>
<dbReference type="Proteomes" id="UP000003805">
    <property type="component" value="Unassembled WGS sequence"/>
</dbReference>
<keyword evidence="2" id="KW-1185">Reference proteome</keyword>
<reference evidence="1 2" key="1">
    <citation type="submission" date="2010-02" db="EMBL/GenBank/DDBJ databases">
        <title>The Genome Sequence of Prevotella oris strain C735.</title>
        <authorList>
            <consortium name="The Broad Institute Genome Sequencing Platform"/>
            <person name="Ward D."/>
            <person name="Feldgarden M."/>
            <person name="Earl A."/>
            <person name="Young S.K."/>
            <person name="Zeng Q."/>
            <person name="Koehrsen M."/>
            <person name="Alvarado L."/>
            <person name="Berlin A."/>
            <person name="Bochicchio J."/>
            <person name="Borenstein D."/>
            <person name="Chapman S.B."/>
            <person name="Chen Z."/>
            <person name="Engels R."/>
            <person name="Freedman E."/>
            <person name="Gellesch M."/>
            <person name="Goldberg J."/>
            <person name="Griggs A."/>
            <person name="Gujja S."/>
            <person name="Heilman E."/>
            <person name="Heiman D."/>
            <person name="Hepburn T."/>
            <person name="Howarth C."/>
            <person name="Jen D."/>
            <person name="Larson L."/>
            <person name="Mehta T."/>
            <person name="Park D."/>
            <person name="Pearson M."/>
            <person name="Roberts A."/>
            <person name="Saif S."/>
            <person name="Shea T."/>
            <person name="Shenoy N."/>
            <person name="Sisk P."/>
            <person name="Stolte C."/>
            <person name="Sykes S."/>
            <person name="Thomson T."/>
            <person name="Walk T."/>
            <person name="White J."/>
            <person name="Yandava C."/>
            <person name="Sibley C.D."/>
            <person name="Field T.R."/>
            <person name="Grinwis M."/>
            <person name="Eshaghurshan C.S."/>
            <person name="Surette M.G."/>
            <person name="Haas B."/>
            <person name="Nusbaum C."/>
            <person name="Birren B."/>
        </authorList>
    </citation>
    <scope>NUCLEOTIDE SEQUENCE [LARGE SCALE GENOMIC DNA]</scope>
    <source>
        <strain evidence="1 2">C735</strain>
    </source>
</reference>
<evidence type="ECO:0000313" key="1">
    <source>
        <dbReference type="EMBL" id="EFI47581.1"/>
    </source>
</evidence>
<gene>
    <name evidence="1" type="ORF">HMPREF0665_02445</name>
</gene>
<organism evidence="1 2">
    <name type="scientific">Segatella oris C735</name>
    <dbReference type="NCBI Taxonomy" id="563008"/>
    <lineage>
        <taxon>Bacteria</taxon>
        <taxon>Pseudomonadati</taxon>
        <taxon>Bacteroidota</taxon>
        <taxon>Bacteroidia</taxon>
        <taxon>Bacteroidales</taxon>
        <taxon>Prevotellaceae</taxon>
        <taxon>Segatella</taxon>
    </lineage>
</organism>
<sequence>MTHFIFVFLSACILCYLCCMKKNEDYQGFVDKFKPKKTTDDCYTPKPVYDVVLAWVDKHVGIKGRKVVRPFYPGGDFENYNYPEGCVVVDNPPFSIIRKIALFYVQRGIGFFLFSPFASSIHKEYSSVFIGTSITYENGAVVGTAFITNLLGDIQCMSAPDLAAELKRVQKTPSPLRKFSYPNSILRAAQLNTFATRGIPFCVHKKSCHVTRNVGLEKKLFGNSLLLSEKAAAEKAAAEKAAAEKVAGNELVLSAEDLAVIKELV</sequence>
<dbReference type="HOGENOM" id="CLU_092026_0_0_10"/>